<keyword evidence="2" id="KW-0472">Membrane</keyword>
<organism evidence="3 4">
    <name type="scientific">Tistlia consotensis USBA 355</name>
    <dbReference type="NCBI Taxonomy" id="560819"/>
    <lineage>
        <taxon>Bacteria</taxon>
        <taxon>Pseudomonadati</taxon>
        <taxon>Pseudomonadota</taxon>
        <taxon>Alphaproteobacteria</taxon>
        <taxon>Rhodospirillales</taxon>
        <taxon>Rhodovibrionaceae</taxon>
        <taxon>Tistlia</taxon>
    </lineage>
</organism>
<feature type="transmembrane region" description="Helical" evidence="2">
    <location>
        <begin position="24"/>
        <end position="46"/>
    </location>
</feature>
<feature type="transmembrane region" description="Helical" evidence="2">
    <location>
        <begin position="80"/>
        <end position="101"/>
    </location>
</feature>
<dbReference type="EMBL" id="FWZX01000003">
    <property type="protein sequence ID" value="SMF02245.1"/>
    <property type="molecule type" value="Genomic_DNA"/>
</dbReference>
<dbReference type="AlphaFoldDB" id="A0A1Y6BB22"/>
<dbReference type="InterPro" id="IPR008523">
    <property type="entry name" value="DUF805"/>
</dbReference>
<dbReference type="Proteomes" id="UP000192917">
    <property type="component" value="Unassembled WGS sequence"/>
</dbReference>
<dbReference type="STRING" id="560819.SAMN05428998_10336"/>
<sequence length="133" mass="14489">MEAAVRACLQNYATFSGRAARPEFWWWVLALFLASLVLSVIDYLLFGHGRGPISSLFSLAVLLPNLAVGARRLHDGERSGWWLLIGFLPVIGVIVLIVFFVQDGTVGPNRYGADPKGRTPDSVGPQPDPEPTA</sequence>
<keyword evidence="2" id="KW-1133">Transmembrane helix</keyword>
<dbReference type="Pfam" id="PF05656">
    <property type="entry name" value="DUF805"/>
    <property type="match status" value="1"/>
</dbReference>
<proteinExistence type="predicted"/>
<feature type="region of interest" description="Disordered" evidence="1">
    <location>
        <begin position="110"/>
        <end position="133"/>
    </location>
</feature>
<name>A0A1Y6BB22_9PROT</name>
<dbReference type="GO" id="GO:0005886">
    <property type="term" value="C:plasma membrane"/>
    <property type="evidence" value="ECO:0007669"/>
    <property type="project" value="TreeGrafter"/>
</dbReference>
<dbReference type="PANTHER" id="PTHR34980">
    <property type="entry name" value="INNER MEMBRANE PROTEIN-RELATED-RELATED"/>
    <property type="match status" value="1"/>
</dbReference>
<evidence type="ECO:0000313" key="4">
    <source>
        <dbReference type="Proteomes" id="UP000192917"/>
    </source>
</evidence>
<feature type="transmembrane region" description="Helical" evidence="2">
    <location>
        <begin position="53"/>
        <end position="74"/>
    </location>
</feature>
<gene>
    <name evidence="3" type="ORF">SAMN05428998_10336</name>
</gene>
<dbReference type="PANTHER" id="PTHR34980:SF2">
    <property type="entry name" value="INNER MEMBRANE PROTEIN YHAH-RELATED"/>
    <property type="match status" value="1"/>
</dbReference>
<protein>
    <submittedName>
        <fullName evidence="3">Uncharacterized membrane protein YhaH, DUF805 family</fullName>
    </submittedName>
</protein>
<reference evidence="3 4" key="1">
    <citation type="submission" date="2017-04" db="EMBL/GenBank/DDBJ databases">
        <authorList>
            <person name="Afonso C.L."/>
            <person name="Miller P.J."/>
            <person name="Scott M.A."/>
            <person name="Spackman E."/>
            <person name="Goraichik I."/>
            <person name="Dimitrov K.M."/>
            <person name="Suarez D.L."/>
            <person name="Swayne D.E."/>
        </authorList>
    </citation>
    <scope>NUCLEOTIDE SEQUENCE [LARGE SCALE GENOMIC DNA]</scope>
    <source>
        <strain evidence="3 4">USBA 355</strain>
    </source>
</reference>
<dbReference type="RefSeq" id="WP_085121492.1">
    <property type="nucleotide sequence ID" value="NZ_FWZX01000003.1"/>
</dbReference>
<accession>A0A1Y6BB22</accession>
<keyword evidence="4" id="KW-1185">Reference proteome</keyword>
<evidence type="ECO:0000313" key="3">
    <source>
        <dbReference type="EMBL" id="SMF02245.1"/>
    </source>
</evidence>
<keyword evidence="2" id="KW-0812">Transmembrane</keyword>
<evidence type="ECO:0000256" key="1">
    <source>
        <dbReference type="SAM" id="MobiDB-lite"/>
    </source>
</evidence>
<evidence type="ECO:0000256" key="2">
    <source>
        <dbReference type="SAM" id="Phobius"/>
    </source>
</evidence>